<dbReference type="Proteomes" id="UP000789920">
    <property type="component" value="Unassembled WGS sequence"/>
</dbReference>
<sequence length="159" mass="18667">MSKSLGNGVEPDELIEKYGCDSLRLFLLENNIWGSDLIYEESKIIEAKSETEAKQDVLQGMDEFDDETIREIKKIFAPFYEVIKEVRMNELRKELLREQMQPFQFRAKCGSAIEAHSLLESAEKEQWEQIYGEVKEEQARQENIPECKKCQLRREQPST</sequence>
<proteinExistence type="predicted"/>
<organism evidence="1 2">
    <name type="scientific">Racocetra persica</name>
    <dbReference type="NCBI Taxonomy" id="160502"/>
    <lineage>
        <taxon>Eukaryota</taxon>
        <taxon>Fungi</taxon>
        <taxon>Fungi incertae sedis</taxon>
        <taxon>Mucoromycota</taxon>
        <taxon>Glomeromycotina</taxon>
        <taxon>Glomeromycetes</taxon>
        <taxon>Diversisporales</taxon>
        <taxon>Gigasporaceae</taxon>
        <taxon>Racocetra</taxon>
    </lineage>
</organism>
<protein>
    <submittedName>
        <fullName evidence="1">34921_t:CDS:1</fullName>
    </submittedName>
</protein>
<reference evidence="1" key="1">
    <citation type="submission" date="2021-06" db="EMBL/GenBank/DDBJ databases">
        <authorList>
            <person name="Kallberg Y."/>
            <person name="Tangrot J."/>
            <person name="Rosling A."/>
        </authorList>
    </citation>
    <scope>NUCLEOTIDE SEQUENCE</scope>
    <source>
        <strain evidence="1">MA461A</strain>
    </source>
</reference>
<evidence type="ECO:0000313" key="2">
    <source>
        <dbReference type="Proteomes" id="UP000789920"/>
    </source>
</evidence>
<keyword evidence="2" id="KW-1185">Reference proteome</keyword>
<accession>A0ACA9R595</accession>
<comment type="caution">
    <text evidence="1">The sequence shown here is derived from an EMBL/GenBank/DDBJ whole genome shotgun (WGS) entry which is preliminary data.</text>
</comment>
<dbReference type="EMBL" id="CAJVQC010043659">
    <property type="protein sequence ID" value="CAG8777962.1"/>
    <property type="molecule type" value="Genomic_DNA"/>
</dbReference>
<name>A0ACA9R595_9GLOM</name>
<evidence type="ECO:0000313" key="1">
    <source>
        <dbReference type="EMBL" id="CAG8777962.1"/>
    </source>
</evidence>
<gene>
    <name evidence="1" type="ORF">RPERSI_LOCUS17167</name>
</gene>